<evidence type="ECO:0000256" key="1">
    <source>
        <dbReference type="ARBA" id="ARBA00022801"/>
    </source>
</evidence>
<dbReference type="PANTHER" id="PTHR48081">
    <property type="entry name" value="AB HYDROLASE SUPERFAMILY PROTEIN C4A8.06C"/>
    <property type="match status" value="1"/>
</dbReference>
<dbReference type="Gene3D" id="3.40.50.1820">
    <property type="entry name" value="alpha/beta hydrolase"/>
    <property type="match status" value="1"/>
</dbReference>
<accession>A0A1T5J629</accession>
<dbReference type="InterPro" id="IPR013094">
    <property type="entry name" value="AB_hydrolase_3"/>
</dbReference>
<dbReference type="SUPFAM" id="SSF53474">
    <property type="entry name" value="alpha/beta-Hydrolases"/>
    <property type="match status" value="1"/>
</dbReference>
<dbReference type="AlphaFoldDB" id="A0A1T5J629"/>
<keyword evidence="4" id="KW-1185">Reference proteome</keyword>
<protein>
    <submittedName>
        <fullName evidence="3">Acetyl esterase/lipase</fullName>
    </submittedName>
</protein>
<dbReference type="GO" id="GO:0016787">
    <property type="term" value="F:hydrolase activity"/>
    <property type="evidence" value="ECO:0007669"/>
    <property type="project" value="UniProtKB-KW"/>
</dbReference>
<dbReference type="Pfam" id="PF07859">
    <property type="entry name" value="Abhydrolase_3"/>
    <property type="match status" value="1"/>
</dbReference>
<feature type="domain" description="Alpha/beta hydrolase fold-3" evidence="2">
    <location>
        <begin position="74"/>
        <end position="281"/>
    </location>
</feature>
<keyword evidence="1" id="KW-0378">Hydrolase</keyword>
<dbReference type="InterPro" id="IPR029058">
    <property type="entry name" value="AB_hydrolase_fold"/>
</dbReference>
<gene>
    <name evidence="3" type="ORF">SAMN06309945_1241</name>
</gene>
<reference evidence="3 4" key="1">
    <citation type="submission" date="2017-02" db="EMBL/GenBank/DDBJ databases">
        <authorList>
            <person name="Peterson S.W."/>
        </authorList>
    </citation>
    <scope>NUCLEOTIDE SEQUENCE [LARGE SCALE GENOMIC DNA]</scope>
    <source>
        <strain evidence="3 4">VKM Ac-2059</strain>
    </source>
</reference>
<name>A0A1T5J629_9MICO</name>
<sequence length="308" mass="33053">MTVFHPDLAIGRFIPPVSVGPRLATLAQRGGRREREIPEDMLIDDVQVPGANGAPPVDVRLYRPRILNGVAPALLWIHGGGMVFGDHLQDEASNIAFARTLGITVASVNYRLAPAHPAPAAVEDAYAALSWLVEEATERGIDASRIAIGGASAGGGVAAGLALYAHDRGDIRPAFQLLVYPMIDDRTVLRTDMDTKNVRVWTPGSNRFGWTSYLGQEPGSADVSPYAAPARREDVSGLPPAWIGVGTLDLFHDEDLRYAERLAAAGVPCEITLVEGAFHGFDALFARKPVSREFWRAQAAALRGALFA</sequence>
<evidence type="ECO:0000313" key="3">
    <source>
        <dbReference type="EMBL" id="SKC46693.1"/>
    </source>
</evidence>
<evidence type="ECO:0000313" key="4">
    <source>
        <dbReference type="Proteomes" id="UP000190857"/>
    </source>
</evidence>
<proteinExistence type="predicted"/>
<dbReference type="EMBL" id="FUZP01000001">
    <property type="protein sequence ID" value="SKC46693.1"/>
    <property type="molecule type" value="Genomic_DNA"/>
</dbReference>
<evidence type="ECO:0000259" key="2">
    <source>
        <dbReference type="Pfam" id="PF07859"/>
    </source>
</evidence>
<dbReference type="PANTHER" id="PTHR48081:SF8">
    <property type="entry name" value="ALPHA_BETA HYDROLASE FOLD-3 DOMAIN-CONTAINING PROTEIN-RELATED"/>
    <property type="match status" value="1"/>
</dbReference>
<dbReference type="OrthoDB" id="9803828at2"/>
<dbReference type="Proteomes" id="UP000190857">
    <property type="component" value="Unassembled WGS sequence"/>
</dbReference>
<dbReference type="RefSeq" id="WP_079727318.1">
    <property type="nucleotide sequence ID" value="NZ_FUZP01000001.1"/>
</dbReference>
<dbReference type="InterPro" id="IPR050300">
    <property type="entry name" value="GDXG_lipolytic_enzyme"/>
</dbReference>
<dbReference type="STRING" id="123320.SAMN06309945_1241"/>
<organism evidence="3 4">
    <name type="scientific">Okibacterium fritillariae</name>
    <dbReference type="NCBI Taxonomy" id="123320"/>
    <lineage>
        <taxon>Bacteria</taxon>
        <taxon>Bacillati</taxon>
        <taxon>Actinomycetota</taxon>
        <taxon>Actinomycetes</taxon>
        <taxon>Micrococcales</taxon>
        <taxon>Microbacteriaceae</taxon>
        <taxon>Okibacterium</taxon>
    </lineage>
</organism>